<dbReference type="RefSeq" id="WP_078816902.1">
    <property type="nucleotide sequence ID" value="NZ_FUYJ01000001.1"/>
</dbReference>
<gene>
    <name evidence="1" type="ORF">SAMN04244570_1238</name>
</gene>
<dbReference type="EMBL" id="FUYJ01000001">
    <property type="protein sequence ID" value="SKA92062.1"/>
    <property type="molecule type" value="Genomic_DNA"/>
</dbReference>
<evidence type="ECO:0000313" key="2">
    <source>
        <dbReference type="Proteomes" id="UP000190042"/>
    </source>
</evidence>
<evidence type="ECO:0000313" key="1">
    <source>
        <dbReference type="EMBL" id="SKA92062.1"/>
    </source>
</evidence>
<accession>A0A1T4XR85</accession>
<keyword evidence="2" id="KW-1185">Reference proteome</keyword>
<protein>
    <submittedName>
        <fullName evidence="1">Uncharacterized protein</fullName>
    </submittedName>
</protein>
<proteinExistence type="predicted"/>
<organism evidence="1 2">
    <name type="scientific">Sporosarcina newyorkensis</name>
    <dbReference type="NCBI Taxonomy" id="759851"/>
    <lineage>
        <taxon>Bacteria</taxon>
        <taxon>Bacillati</taxon>
        <taxon>Bacillota</taxon>
        <taxon>Bacilli</taxon>
        <taxon>Bacillales</taxon>
        <taxon>Caryophanaceae</taxon>
        <taxon>Sporosarcina</taxon>
    </lineage>
</organism>
<dbReference type="Proteomes" id="UP000190042">
    <property type="component" value="Unassembled WGS sequence"/>
</dbReference>
<name>A0A1T4XR85_9BACL</name>
<dbReference type="AlphaFoldDB" id="A0A1T4XR85"/>
<reference evidence="2" key="1">
    <citation type="submission" date="2017-02" db="EMBL/GenBank/DDBJ databases">
        <authorList>
            <person name="Varghese N."/>
            <person name="Submissions S."/>
        </authorList>
    </citation>
    <scope>NUCLEOTIDE SEQUENCE [LARGE SCALE GENOMIC DNA]</scope>
    <source>
        <strain evidence="2">DSM 23966</strain>
    </source>
</reference>
<sequence length="61" mass="7651">MDPRLADLLQKTSLYGTLAKYYEHIDPRWHMYFYELHFKYEKQLVELYWKLHAQNPKMDNE</sequence>